<reference evidence="3" key="2">
    <citation type="submission" date="2020-05" db="UniProtKB">
        <authorList>
            <consortium name="EnsemblMetazoa"/>
        </authorList>
    </citation>
    <scope>IDENTIFICATION</scope>
    <source>
        <strain evidence="3">wikel</strain>
    </source>
</reference>
<name>B7QGT7_IXOSC</name>
<dbReference type="VEuPathDB" id="VectorBase:ISCI014389"/>
<feature type="region of interest" description="Disordered" evidence="1">
    <location>
        <begin position="1"/>
        <end position="34"/>
    </location>
</feature>
<dbReference type="EMBL" id="DS934469">
    <property type="protein sequence ID" value="EEC18059.1"/>
    <property type="molecule type" value="Genomic_DNA"/>
</dbReference>
<gene>
    <name evidence="2" type="ORF">IscW_ISCW014389</name>
</gene>
<proteinExistence type="predicted"/>
<feature type="non-terminal residue" evidence="2">
    <location>
        <position position="1"/>
    </location>
</feature>
<protein>
    <submittedName>
        <fullName evidence="2 3">Uncharacterized protein</fullName>
    </submittedName>
</protein>
<feature type="non-terminal residue" evidence="2">
    <location>
        <position position="68"/>
    </location>
</feature>
<dbReference type="Proteomes" id="UP000001555">
    <property type="component" value="Unassembled WGS sequence"/>
</dbReference>
<reference evidence="2 4" key="1">
    <citation type="submission" date="2008-03" db="EMBL/GenBank/DDBJ databases">
        <title>Annotation of Ixodes scapularis.</title>
        <authorList>
            <consortium name="Ixodes scapularis Genome Project Consortium"/>
            <person name="Caler E."/>
            <person name="Hannick L.I."/>
            <person name="Bidwell S."/>
            <person name="Joardar V."/>
            <person name="Thiagarajan M."/>
            <person name="Amedeo P."/>
            <person name="Galinsky K.J."/>
            <person name="Schobel S."/>
            <person name="Inman J."/>
            <person name="Hostetler J."/>
            <person name="Miller J."/>
            <person name="Hammond M."/>
            <person name="Megy K."/>
            <person name="Lawson D."/>
            <person name="Kodira C."/>
            <person name="Sutton G."/>
            <person name="Meyer J."/>
            <person name="Hill C.A."/>
            <person name="Birren B."/>
            <person name="Nene V."/>
            <person name="Collins F."/>
            <person name="Alarcon-Chaidez F."/>
            <person name="Wikel S."/>
            <person name="Strausberg R."/>
        </authorList>
    </citation>
    <scope>NUCLEOTIDE SEQUENCE [LARGE SCALE GENOMIC DNA]</scope>
    <source>
        <strain evidence="4">Wikel</strain>
        <strain evidence="2">Wikel colony</strain>
    </source>
</reference>
<dbReference type="AlphaFoldDB" id="B7QGT7"/>
<dbReference type="HOGENOM" id="CLU_2801315_0_0_1"/>
<sequence>PPDESEGDVGEASRELGGNDAVPHTTHTPTAIPGPACLHSGCAVRQACAAAKHPLPYFFPSTPPSLPT</sequence>
<dbReference type="VEuPathDB" id="VectorBase:ISCW014389"/>
<organism>
    <name type="scientific">Ixodes scapularis</name>
    <name type="common">Black-legged tick</name>
    <name type="synonym">Deer tick</name>
    <dbReference type="NCBI Taxonomy" id="6945"/>
    <lineage>
        <taxon>Eukaryota</taxon>
        <taxon>Metazoa</taxon>
        <taxon>Ecdysozoa</taxon>
        <taxon>Arthropoda</taxon>
        <taxon>Chelicerata</taxon>
        <taxon>Arachnida</taxon>
        <taxon>Acari</taxon>
        <taxon>Parasitiformes</taxon>
        <taxon>Ixodida</taxon>
        <taxon>Ixodoidea</taxon>
        <taxon>Ixodidae</taxon>
        <taxon>Ixodinae</taxon>
        <taxon>Ixodes</taxon>
    </lineage>
</organism>
<dbReference type="EnsemblMetazoa" id="ISCW014389-RA">
    <property type="protein sequence ID" value="ISCW014389-PA"/>
    <property type="gene ID" value="ISCW014389"/>
</dbReference>
<dbReference type="PaxDb" id="6945-B7QGT7"/>
<evidence type="ECO:0000313" key="4">
    <source>
        <dbReference type="Proteomes" id="UP000001555"/>
    </source>
</evidence>
<evidence type="ECO:0000313" key="3">
    <source>
        <dbReference type="EnsemblMetazoa" id="ISCW014389-PA"/>
    </source>
</evidence>
<accession>B7QGT7</accession>
<dbReference type="EMBL" id="ABJB010505038">
    <property type="status" value="NOT_ANNOTATED_CDS"/>
    <property type="molecule type" value="Genomic_DNA"/>
</dbReference>
<evidence type="ECO:0000256" key="1">
    <source>
        <dbReference type="SAM" id="MobiDB-lite"/>
    </source>
</evidence>
<keyword evidence="4" id="KW-1185">Reference proteome</keyword>
<evidence type="ECO:0000313" key="2">
    <source>
        <dbReference type="EMBL" id="EEC18059.1"/>
    </source>
</evidence>
<dbReference type="InParanoid" id="B7QGT7"/>